<evidence type="ECO:0008006" key="8">
    <source>
        <dbReference type="Google" id="ProtNLM"/>
    </source>
</evidence>
<gene>
    <name evidence="6" type="ORF">BP5553_05202</name>
</gene>
<dbReference type="PANTHER" id="PTHR35895">
    <property type="entry name" value="CHROMOSOME 16, WHOLE GENOME SHOTGUN SEQUENCE"/>
    <property type="match status" value="1"/>
</dbReference>
<keyword evidence="7" id="KW-1185">Reference proteome</keyword>
<dbReference type="GO" id="GO:0000329">
    <property type="term" value="C:fungal-type vacuole membrane"/>
    <property type="evidence" value="ECO:0007669"/>
    <property type="project" value="InterPro"/>
</dbReference>
<evidence type="ECO:0000259" key="3">
    <source>
        <dbReference type="Pfam" id="PF22786"/>
    </source>
</evidence>
<feature type="compositionally biased region" description="Low complexity" evidence="1">
    <location>
        <begin position="1"/>
        <end position="22"/>
    </location>
</feature>
<dbReference type="Pfam" id="PF26174">
    <property type="entry name" value="LEA-2_1"/>
    <property type="match status" value="1"/>
</dbReference>
<evidence type="ECO:0000259" key="5">
    <source>
        <dbReference type="Pfam" id="PF26153"/>
    </source>
</evidence>
<dbReference type="AlphaFoldDB" id="A0A370TQH2"/>
<dbReference type="PANTHER" id="PTHR35895:SF3">
    <property type="entry name" value="PRE-RRNA PROCESSING PROTEIN"/>
    <property type="match status" value="1"/>
</dbReference>
<dbReference type="Proteomes" id="UP000254866">
    <property type="component" value="Unassembled WGS sequence"/>
</dbReference>
<dbReference type="Pfam" id="PF26153">
    <property type="entry name" value="LEA-2L_5"/>
    <property type="match status" value="1"/>
</dbReference>
<keyword evidence="2" id="KW-0472">Membrane</keyword>
<dbReference type="OrthoDB" id="5596576at2759"/>
<protein>
    <recommendedName>
        <fullName evidence="8">Pre-rRNA processing protein</fullName>
    </recommendedName>
</protein>
<feature type="region of interest" description="Disordered" evidence="1">
    <location>
        <begin position="1"/>
        <end position="59"/>
    </location>
</feature>
<dbReference type="InterPro" id="IPR055011">
    <property type="entry name" value="Tag1_C"/>
</dbReference>
<evidence type="ECO:0000256" key="2">
    <source>
        <dbReference type="SAM" id="Phobius"/>
    </source>
</evidence>
<feature type="domain" description="Tag1-like fifth Ig-like" evidence="5">
    <location>
        <begin position="750"/>
        <end position="861"/>
    </location>
</feature>
<dbReference type="InterPro" id="IPR059066">
    <property type="entry name" value="Ig_Tag1-like_5th"/>
</dbReference>
<keyword evidence="2" id="KW-0812">Transmembrane</keyword>
<organism evidence="6 7">
    <name type="scientific">Venustampulla echinocandica</name>
    <dbReference type="NCBI Taxonomy" id="2656787"/>
    <lineage>
        <taxon>Eukaryota</taxon>
        <taxon>Fungi</taxon>
        <taxon>Dikarya</taxon>
        <taxon>Ascomycota</taxon>
        <taxon>Pezizomycotina</taxon>
        <taxon>Leotiomycetes</taxon>
        <taxon>Helotiales</taxon>
        <taxon>Pleuroascaceae</taxon>
        <taxon>Venustampulla</taxon>
    </lineage>
</organism>
<feature type="transmembrane region" description="Helical" evidence="2">
    <location>
        <begin position="87"/>
        <end position="110"/>
    </location>
</feature>
<evidence type="ECO:0000259" key="4">
    <source>
        <dbReference type="Pfam" id="PF26150"/>
    </source>
</evidence>
<feature type="domain" description="Tag1-like fourth Ig-like" evidence="4">
    <location>
        <begin position="603"/>
        <end position="717"/>
    </location>
</feature>
<evidence type="ECO:0000313" key="6">
    <source>
        <dbReference type="EMBL" id="RDL37769.1"/>
    </source>
</evidence>
<comment type="caution">
    <text evidence="6">The sequence shown here is derived from an EMBL/GenBank/DDBJ whole genome shotgun (WGS) entry which is preliminary data.</text>
</comment>
<feature type="compositionally biased region" description="Basic and acidic residues" evidence="1">
    <location>
        <begin position="23"/>
        <end position="46"/>
    </location>
</feature>
<evidence type="ECO:0000313" key="7">
    <source>
        <dbReference type="Proteomes" id="UP000254866"/>
    </source>
</evidence>
<feature type="domain" description="Tag1 C-terminal" evidence="3">
    <location>
        <begin position="476"/>
        <end position="590"/>
    </location>
</feature>
<sequence length="873" mass="94830">MSDNPSSPLLGSPARSRSSSLSKDSRHSDDLHEDTPLLSRSDDTPRYDGSQDGAEEGVPSAAAISLRSLQNGHGSSSSLASKGVRRWPAVVFAALLATIIIAITLGAFFAPGAVEEYAKEALVIEPTNLSIDSITSTGVNARIQASFRMDASRVANEHIRNIGRFGTWIAHKVETQEAKVEVYLPEYGNLLIGTATVPRVVVNIRNGETTLIDFIAALEPGNIEGIRQVANDWLEGRLGTLRVLGKTNVGLKTGLIPLGTQTISESLMLEGDHLTIPEYNITRLNFHEIPLSSSGRRGMAADVSLSVINSYPVKFTIPPLGFDILVPNCVTDDPYIRLAEATTDIVAVNPISEVEVGVEGVIRELPESLIQDCPHTKSSPLDLLLGDYIHGQETTVFVRGSSAPNEHTPEWITQIISSVTVPVPFPGRTFDKLIRNFSLEDTNFSLPDPFAEPGSDEANPRISGNINVIASLPKEMNFGLNVTRVKATADVFYKGDKLGVLNLRKWQKAESSRIDPTDGEEAMLRIQSLIKNVPLNITDSDVFSDVIQELIFGGGDVILEIQALVDVEVSTVLGKLPVKQMPANGVVPVKPISTGDGFRNLNPKVGDLRVLSTDKTSLNFEARVNFTNPSNYTAQIPFINIHVLNNGSVVGEATVRNVAVVKGNNTNVLVQATWGPAKFGAEKGRNIGREFISQYISGFNTSLTFQAHNESIPHQPRLGQALSKFGIEIPTPRLSSPGHGDDGKDGEDIDDKPHFIDAAIFHLFSSKAEFILISPLQHSTIFLQNINATAFYNHTEPVGRIEYDLPFKVPPGRSTTPRLPVEWSFDSVGYERIKEALGGKMKLDGRGTVEVKLEHWSESVWYIGSGIGASVKL</sequence>
<dbReference type="RefSeq" id="XP_031870425.1">
    <property type="nucleotide sequence ID" value="XM_032013825.1"/>
</dbReference>
<dbReference type="EMBL" id="NPIC01000003">
    <property type="protein sequence ID" value="RDL37769.1"/>
    <property type="molecule type" value="Genomic_DNA"/>
</dbReference>
<keyword evidence="2" id="KW-1133">Transmembrane helix</keyword>
<name>A0A370TQH2_9HELO</name>
<dbReference type="GeneID" id="43598051"/>
<dbReference type="Pfam" id="PF26150">
    <property type="entry name" value="LEA-2_4"/>
    <property type="match status" value="1"/>
</dbReference>
<reference evidence="6 7" key="1">
    <citation type="journal article" date="2018" name="IMA Fungus">
        <title>IMA Genome-F 9: Draft genome sequence of Annulohypoxylon stygium, Aspergillus mulundensis, Berkeleyomyces basicola (syn. Thielaviopsis basicola), Ceratocystis smalleyi, two Cercospora beticola strains, Coleophoma cylindrospora, Fusarium fracticaudum, Phialophora cf. hyalina, and Morchella septimelata.</title>
        <authorList>
            <person name="Wingfield B.D."/>
            <person name="Bills G.F."/>
            <person name="Dong Y."/>
            <person name="Huang W."/>
            <person name="Nel W.J."/>
            <person name="Swalarsk-Parry B.S."/>
            <person name="Vaghefi N."/>
            <person name="Wilken P.M."/>
            <person name="An Z."/>
            <person name="de Beer Z.W."/>
            <person name="De Vos L."/>
            <person name="Chen L."/>
            <person name="Duong T.A."/>
            <person name="Gao Y."/>
            <person name="Hammerbacher A."/>
            <person name="Kikkert J.R."/>
            <person name="Li Y."/>
            <person name="Li H."/>
            <person name="Li K."/>
            <person name="Li Q."/>
            <person name="Liu X."/>
            <person name="Ma X."/>
            <person name="Naidoo K."/>
            <person name="Pethybridge S.J."/>
            <person name="Sun J."/>
            <person name="Steenkamp E.T."/>
            <person name="van der Nest M.A."/>
            <person name="van Wyk S."/>
            <person name="Wingfield M.J."/>
            <person name="Xiong C."/>
            <person name="Yue Q."/>
            <person name="Zhang X."/>
        </authorList>
    </citation>
    <scope>NUCLEOTIDE SEQUENCE [LARGE SCALE GENOMIC DNA]</scope>
    <source>
        <strain evidence="6 7">BP 5553</strain>
    </source>
</reference>
<proteinExistence type="predicted"/>
<accession>A0A370TQH2</accession>
<dbReference type="Pfam" id="PF22786">
    <property type="entry name" value="Tag1_C"/>
    <property type="match status" value="1"/>
</dbReference>
<dbReference type="InterPro" id="IPR059065">
    <property type="entry name" value="Ig_Tag1-like_4th"/>
</dbReference>
<evidence type="ECO:0000256" key="1">
    <source>
        <dbReference type="SAM" id="MobiDB-lite"/>
    </source>
</evidence>
<dbReference type="InterPro" id="IPR046368">
    <property type="entry name" value="Tag1"/>
</dbReference>